<evidence type="ECO:0000313" key="1">
    <source>
        <dbReference type="EMBL" id="ANA86272.1"/>
    </source>
</evidence>
<evidence type="ECO:0000313" key="2">
    <source>
        <dbReference type="Proteomes" id="UP000201458"/>
    </source>
</evidence>
<proteinExistence type="predicted"/>
<organism evidence="1 2">
    <name type="scientific">Gordonia phage Smoothie</name>
    <dbReference type="NCBI Taxonomy" id="1838078"/>
    <lineage>
        <taxon>Viruses</taxon>
        <taxon>Duplodnaviria</taxon>
        <taxon>Heunggongvirae</taxon>
        <taxon>Uroviricota</taxon>
        <taxon>Caudoviricetes</taxon>
        <taxon>Smoothievirus</taxon>
        <taxon>Smoothievirus smoothie</taxon>
    </lineage>
</organism>
<dbReference type="EMBL" id="KU998244">
    <property type="protein sequence ID" value="ANA86272.1"/>
    <property type="molecule type" value="Genomic_DNA"/>
</dbReference>
<dbReference type="KEGG" id="vg:28378575"/>
<reference evidence="1 2" key="1">
    <citation type="submission" date="2016-03" db="EMBL/GenBank/DDBJ databases">
        <authorList>
            <person name="Montgomery M.T."/>
            <person name="Guerrero C.A."/>
            <person name="Mavrich T.N."/>
            <person name="Pope W.H."/>
            <person name="Garlena R.A."/>
            <person name="Russell D.A."/>
            <person name="Jacobs-Sera D."/>
            <person name="Hendrix R.W."/>
            <person name="Hatfull G.F."/>
        </authorList>
    </citation>
    <scope>NUCLEOTIDE SEQUENCE [LARGE SCALE GENOMIC DNA]</scope>
</reference>
<gene>
    <name evidence="1" type="primary">116</name>
    <name evidence="1" type="ORF">PBI_SMOOTHIE_116</name>
</gene>
<accession>A0A160DEL8</accession>
<dbReference type="Proteomes" id="UP000201458">
    <property type="component" value="Segment"/>
</dbReference>
<protein>
    <submittedName>
        <fullName evidence="1">Uncharacterized protein</fullName>
    </submittedName>
</protein>
<keyword evidence="2" id="KW-1185">Reference proteome</keyword>
<dbReference type="GeneID" id="28378575"/>
<dbReference type="RefSeq" id="YP_009269229.1">
    <property type="nucleotide sequence ID" value="NC_030696.1"/>
</dbReference>
<sequence>MSDIPNPEAQARLDLAELQRTFVVMDAAKVILDSLNQMQDDNHAQIKRVFPDSNPKFVDYSVESWTAAAALDRAGMLKAAE</sequence>
<name>A0A160DEL8_9CAUD</name>